<evidence type="ECO:0000256" key="2">
    <source>
        <dbReference type="ARBA" id="ARBA00023125"/>
    </source>
</evidence>
<feature type="compositionally biased region" description="Low complexity" evidence="3">
    <location>
        <begin position="213"/>
        <end position="222"/>
    </location>
</feature>
<dbReference type="GO" id="GO:0032422">
    <property type="term" value="F:purine-rich negative regulatory element binding"/>
    <property type="evidence" value="ECO:0007669"/>
    <property type="project" value="InterPro"/>
</dbReference>
<organism evidence="4">
    <name type="scientific">Mucochytrium quahogii</name>
    <dbReference type="NCBI Taxonomy" id="96639"/>
    <lineage>
        <taxon>Eukaryota</taxon>
        <taxon>Sar</taxon>
        <taxon>Stramenopiles</taxon>
        <taxon>Bigyra</taxon>
        <taxon>Labyrinthulomycetes</taxon>
        <taxon>Thraustochytrida</taxon>
        <taxon>Thraustochytriidae</taxon>
        <taxon>Mucochytrium</taxon>
    </lineage>
</organism>
<accession>A0A7S2S048</accession>
<sequence length="399" mass="44786">MSADKGVSEGGGVAEVDAGNDGDKRQMAIWSKFCVIDEKIYYFDVRKNTRGLYLKVTEVNAQKRRNTVLVQPKVLDSLLDLLKAAIQGELEPAADVTDKDLEGHGVTITSCFLDIPPKKYYIDLGQNKWHRYLKLVESQSGFGRSVVLIPESGWLQIKRLLDELKKDVPDFCQRGQNIDSKAKGPKTNGKFNTKAGGKRTNQKQPSTPPQPPVTVGVVSSPPEGDDKSSKHGAHNKSVLMSRTIQTQYKRFFFDLQENDMGRFLKVAQLSRGTRETVVLPIEFLAPLAELCQAYIDKDTSRKIDKLEIMVPKSSLAHAPENTPDNTKKSPQPKHKVETLSAHSFQSENGKIFFMDFRESSFGKYFRLSERKSHRRTAISVPEDCFAAFKQVLGEVIVHK</sequence>
<dbReference type="InterPro" id="IPR006628">
    <property type="entry name" value="PUR-bd_fam"/>
</dbReference>
<dbReference type="PANTHER" id="PTHR12611:SF0">
    <property type="entry name" value="PURINE-RICH BINDING PROTEIN-ALPHA, ISOFORM B"/>
    <property type="match status" value="1"/>
</dbReference>
<evidence type="ECO:0000313" key="4">
    <source>
        <dbReference type="EMBL" id="CAD9684480.1"/>
    </source>
</evidence>
<dbReference type="SMART" id="SM00712">
    <property type="entry name" value="PUR"/>
    <property type="match status" value="4"/>
</dbReference>
<feature type="region of interest" description="Disordered" evidence="3">
    <location>
        <begin position="314"/>
        <end position="337"/>
    </location>
</feature>
<dbReference type="AlphaFoldDB" id="A0A7S2S048"/>
<name>A0A7S2S048_9STRA</name>
<comment type="similarity">
    <text evidence="1">Belongs to the PUR DNA-binding protein family.</text>
</comment>
<feature type="region of interest" description="Disordered" evidence="3">
    <location>
        <begin position="175"/>
        <end position="237"/>
    </location>
</feature>
<dbReference type="Pfam" id="PF04845">
    <property type="entry name" value="PurA"/>
    <property type="match status" value="1"/>
</dbReference>
<dbReference type="GO" id="GO:0005634">
    <property type="term" value="C:nucleus"/>
    <property type="evidence" value="ECO:0007669"/>
    <property type="project" value="TreeGrafter"/>
</dbReference>
<evidence type="ECO:0000256" key="3">
    <source>
        <dbReference type="SAM" id="MobiDB-lite"/>
    </source>
</evidence>
<dbReference type="GO" id="GO:0000977">
    <property type="term" value="F:RNA polymerase II transcription regulatory region sequence-specific DNA binding"/>
    <property type="evidence" value="ECO:0007669"/>
    <property type="project" value="InterPro"/>
</dbReference>
<dbReference type="EMBL" id="HBHK01013452">
    <property type="protein sequence ID" value="CAD9684480.1"/>
    <property type="molecule type" value="Transcribed_RNA"/>
</dbReference>
<dbReference type="PANTHER" id="PTHR12611">
    <property type="entry name" value="PUR-TRANSCRIPTIONAL ACTIVATOR"/>
    <property type="match status" value="1"/>
</dbReference>
<evidence type="ECO:0000256" key="1">
    <source>
        <dbReference type="ARBA" id="ARBA00009251"/>
    </source>
</evidence>
<dbReference type="GO" id="GO:0000981">
    <property type="term" value="F:DNA-binding transcription factor activity, RNA polymerase II-specific"/>
    <property type="evidence" value="ECO:0007669"/>
    <property type="project" value="TreeGrafter"/>
</dbReference>
<protein>
    <submittedName>
        <fullName evidence="4">Uncharacterized protein</fullName>
    </submittedName>
</protein>
<gene>
    <name evidence="4" type="ORF">QSP1433_LOCUS8449</name>
</gene>
<dbReference type="Gene3D" id="3.10.450.700">
    <property type="match status" value="4"/>
</dbReference>
<proteinExistence type="inferred from homology"/>
<reference evidence="4" key="1">
    <citation type="submission" date="2021-01" db="EMBL/GenBank/DDBJ databases">
        <authorList>
            <person name="Corre E."/>
            <person name="Pelletier E."/>
            <person name="Niang G."/>
            <person name="Scheremetjew M."/>
            <person name="Finn R."/>
            <person name="Kale V."/>
            <person name="Holt S."/>
            <person name="Cochrane G."/>
            <person name="Meng A."/>
            <person name="Brown T."/>
            <person name="Cohen L."/>
        </authorList>
    </citation>
    <scope>NUCLEOTIDE SEQUENCE</scope>
    <source>
        <strain evidence="4">NY070348D</strain>
    </source>
</reference>
<keyword evidence="2" id="KW-0238">DNA-binding</keyword>